<dbReference type="SMART" id="SM00382">
    <property type="entry name" value="AAA"/>
    <property type="match status" value="1"/>
</dbReference>
<dbReference type="Proteomes" id="UP000587991">
    <property type="component" value="Unassembled WGS sequence"/>
</dbReference>
<evidence type="ECO:0000256" key="3">
    <source>
        <dbReference type="ARBA" id="ARBA00022741"/>
    </source>
</evidence>
<reference evidence="6 7" key="1">
    <citation type="submission" date="2020-04" db="EMBL/GenBank/DDBJ databases">
        <title>Draft genome of Leeia sp. IMCC25680.</title>
        <authorList>
            <person name="Song J."/>
            <person name="Cho J.-C."/>
        </authorList>
    </citation>
    <scope>NUCLEOTIDE SEQUENCE [LARGE SCALE GENOMIC DNA]</scope>
    <source>
        <strain evidence="6 7">IMCC25680</strain>
    </source>
</reference>
<evidence type="ECO:0000256" key="4">
    <source>
        <dbReference type="ARBA" id="ARBA00022840"/>
    </source>
</evidence>
<keyword evidence="2" id="KW-0472">Membrane</keyword>
<evidence type="ECO:0000256" key="2">
    <source>
        <dbReference type="ARBA" id="ARBA00022475"/>
    </source>
</evidence>
<dbReference type="InterPro" id="IPR027417">
    <property type="entry name" value="P-loop_NTPase"/>
</dbReference>
<dbReference type="Pfam" id="PF00005">
    <property type="entry name" value="ABC_tran"/>
    <property type="match status" value="1"/>
</dbReference>
<organism evidence="6 7">
    <name type="scientific">Leeia aquatica</name>
    <dbReference type="NCBI Taxonomy" id="2725557"/>
    <lineage>
        <taxon>Bacteria</taxon>
        <taxon>Pseudomonadati</taxon>
        <taxon>Pseudomonadota</taxon>
        <taxon>Betaproteobacteria</taxon>
        <taxon>Neisseriales</taxon>
        <taxon>Leeiaceae</taxon>
        <taxon>Leeia</taxon>
    </lineage>
</organism>
<proteinExistence type="predicted"/>
<dbReference type="PANTHER" id="PTHR42781">
    <property type="entry name" value="SPERMIDINE/PUTRESCINE IMPORT ATP-BINDING PROTEIN POTA"/>
    <property type="match status" value="1"/>
</dbReference>
<evidence type="ECO:0000256" key="1">
    <source>
        <dbReference type="ARBA" id="ARBA00022448"/>
    </source>
</evidence>
<protein>
    <submittedName>
        <fullName evidence="6">ABC transporter ATP-binding protein</fullName>
    </submittedName>
</protein>
<accession>A0A847S934</accession>
<comment type="caution">
    <text evidence="6">The sequence shown here is derived from an EMBL/GenBank/DDBJ whole genome shotgun (WGS) entry which is preliminary data.</text>
</comment>
<dbReference type="InterPro" id="IPR003439">
    <property type="entry name" value="ABC_transporter-like_ATP-bd"/>
</dbReference>
<keyword evidence="2" id="KW-1003">Cell membrane</keyword>
<dbReference type="AlphaFoldDB" id="A0A847S934"/>
<dbReference type="GO" id="GO:0016887">
    <property type="term" value="F:ATP hydrolysis activity"/>
    <property type="evidence" value="ECO:0007669"/>
    <property type="project" value="InterPro"/>
</dbReference>
<dbReference type="InterPro" id="IPR017871">
    <property type="entry name" value="ABC_transporter-like_CS"/>
</dbReference>
<dbReference type="RefSeq" id="WP_168875522.1">
    <property type="nucleotide sequence ID" value="NZ_JABAIM010000001.1"/>
</dbReference>
<name>A0A847S934_9NEIS</name>
<sequence>MLELQGVCRHYPGAAQLAVNQISLQLQGTETLVLLGPSGCGKSTLLKLVAGLERPDQGRVCWQGQDLAEVPAEQRQFAMVFQDYALFPHLSVVNNVAFAPTVQKTDARQRTERVDHWMQRLQLEALAGRPVWTLSGGQQQRVAVARALAAAPRLLLLDEPFSNLDESLRGELQAMLREVLCEAAIPCLLVTHDQREAFQLGDRIALIRQGRLIHCAPAHQLYHQPGSRWAARFLGHRNLDADGLWPEHAFSFNGPANACIRQLQRLGGQIELQVEESGQHWVLLLSQREWHQLGCPGVGDSMPCHRDLALRVPLPED</sequence>
<dbReference type="SUPFAM" id="SSF52540">
    <property type="entry name" value="P-loop containing nucleoside triphosphate hydrolases"/>
    <property type="match status" value="1"/>
</dbReference>
<dbReference type="FunFam" id="3.40.50.300:FF:000425">
    <property type="entry name" value="Probable ABC transporter, ATP-binding subunit"/>
    <property type="match status" value="1"/>
</dbReference>
<evidence type="ECO:0000313" key="7">
    <source>
        <dbReference type="Proteomes" id="UP000587991"/>
    </source>
</evidence>
<dbReference type="PROSITE" id="PS00211">
    <property type="entry name" value="ABC_TRANSPORTER_1"/>
    <property type="match status" value="1"/>
</dbReference>
<gene>
    <name evidence="6" type="ORF">HF682_01680</name>
</gene>
<dbReference type="GO" id="GO:0015697">
    <property type="term" value="P:quaternary ammonium group transport"/>
    <property type="evidence" value="ECO:0007669"/>
    <property type="project" value="UniProtKB-ARBA"/>
</dbReference>
<keyword evidence="3" id="KW-0547">Nucleotide-binding</keyword>
<dbReference type="InterPro" id="IPR003593">
    <property type="entry name" value="AAA+_ATPase"/>
</dbReference>
<evidence type="ECO:0000313" key="6">
    <source>
        <dbReference type="EMBL" id="NLR73869.1"/>
    </source>
</evidence>
<dbReference type="PANTHER" id="PTHR42781:SF4">
    <property type="entry name" value="SPERMIDINE_PUTRESCINE IMPORT ATP-BINDING PROTEIN POTA"/>
    <property type="match status" value="1"/>
</dbReference>
<feature type="domain" description="ABC transporter" evidence="5">
    <location>
        <begin position="2"/>
        <end position="234"/>
    </location>
</feature>
<keyword evidence="1" id="KW-0813">Transport</keyword>
<keyword evidence="7" id="KW-1185">Reference proteome</keyword>
<dbReference type="EMBL" id="JABAIM010000001">
    <property type="protein sequence ID" value="NLR73869.1"/>
    <property type="molecule type" value="Genomic_DNA"/>
</dbReference>
<keyword evidence="4 6" id="KW-0067">ATP-binding</keyword>
<dbReference type="InterPro" id="IPR050093">
    <property type="entry name" value="ABC_SmlMolc_Importer"/>
</dbReference>
<evidence type="ECO:0000259" key="5">
    <source>
        <dbReference type="PROSITE" id="PS50893"/>
    </source>
</evidence>
<dbReference type="PROSITE" id="PS50893">
    <property type="entry name" value="ABC_TRANSPORTER_2"/>
    <property type="match status" value="1"/>
</dbReference>
<dbReference type="Gene3D" id="3.40.50.300">
    <property type="entry name" value="P-loop containing nucleotide triphosphate hydrolases"/>
    <property type="match status" value="1"/>
</dbReference>
<dbReference type="GO" id="GO:0005524">
    <property type="term" value="F:ATP binding"/>
    <property type="evidence" value="ECO:0007669"/>
    <property type="project" value="UniProtKB-KW"/>
</dbReference>